<reference evidence="8" key="1">
    <citation type="journal article" date="2019" name="Int. J. Syst. Evol. Microbiol.">
        <title>The Global Catalogue of Microorganisms (GCM) 10K type strain sequencing project: providing services to taxonomists for standard genome sequencing and annotation.</title>
        <authorList>
            <consortium name="The Broad Institute Genomics Platform"/>
            <consortium name="The Broad Institute Genome Sequencing Center for Infectious Disease"/>
            <person name="Wu L."/>
            <person name="Ma J."/>
        </authorList>
    </citation>
    <scope>NUCLEOTIDE SEQUENCE [LARGE SCALE GENOMIC DNA]</scope>
    <source>
        <strain evidence="8">CGMCC 1.12942</strain>
    </source>
</reference>
<evidence type="ECO:0000256" key="5">
    <source>
        <dbReference type="SAM" id="SignalP"/>
    </source>
</evidence>
<keyword evidence="1" id="KW-0645">Protease</keyword>
<dbReference type="Gene3D" id="3.40.390.10">
    <property type="entry name" value="Collagenase (Catalytic Domain)"/>
    <property type="match status" value="1"/>
</dbReference>
<gene>
    <name evidence="7" type="ORF">ACFQNG_05115</name>
</gene>
<dbReference type="InterPro" id="IPR001818">
    <property type="entry name" value="Pept_M10_metallopeptidase"/>
</dbReference>
<dbReference type="Pfam" id="PF00413">
    <property type="entry name" value="Peptidase_M10"/>
    <property type="match status" value="1"/>
</dbReference>
<feature type="domain" description="Peptidase M10 metallopeptidase" evidence="6">
    <location>
        <begin position="124"/>
        <end position="169"/>
    </location>
</feature>
<evidence type="ECO:0000259" key="6">
    <source>
        <dbReference type="Pfam" id="PF00413"/>
    </source>
</evidence>
<dbReference type="Proteomes" id="UP001596500">
    <property type="component" value="Unassembled WGS sequence"/>
</dbReference>
<keyword evidence="7" id="KW-0482">Metalloprotease</keyword>
<dbReference type="RefSeq" id="WP_379863809.1">
    <property type="nucleotide sequence ID" value="NZ_JBHTBW010000014.1"/>
</dbReference>
<evidence type="ECO:0000313" key="8">
    <source>
        <dbReference type="Proteomes" id="UP001596500"/>
    </source>
</evidence>
<dbReference type="GO" id="GO:0008237">
    <property type="term" value="F:metallopeptidase activity"/>
    <property type="evidence" value="ECO:0007669"/>
    <property type="project" value="UniProtKB-KW"/>
</dbReference>
<sequence>MKKLLGIVLAICLGLTSAALYTSNVFAFSVTSKKQCSDPVYFRWGGSISYNHQTGTSQAIKNWHAAQTYRNFVGDSTASGVIDSYREADGWNGYAGYSSGGDNCMDYWIVKLNQEYTTTYEKSIKIGGHELGHILGLDDNNYPTTLMYKYTPNVSTPQEDDINGLDYIY</sequence>
<name>A0ABW2RHW6_9BACL</name>
<dbReference type="InterPro" id="IPR024079">
    <property type="entry name" value="MetalloPept_cat_dom_sf"/>
</dbReference>
<dbReference type="EMBL" id="JBHTBW010000014">
    <property type="protein sequence ID" value="MFC7440528.1"/>
    <property type="molecule type" value="Genomic_DNA"/>
</dbReference>
<evidence type="ECO:0000256" key="1">
    <source>
        <dbReference type="ARBA" id="ARBA00022670"/>
    </source>
</evidence>
<evidence type="ECO:0000256" key="2">
    <source>
        <dbReference type="ARBA" id="ARBA00022723"/>
    </source>
</evidence>
<keyword evidence="3 7" id="KW-0378">Hydrolase</keyword>
<keyword evidence="8" id="KW-1185">Reference proteome</keyword>
<feature type="signal peptide" evidence="5">
    <location>
        <begin position="1"/>
        <end position="27"/>
    </location>
</feature>
<keyword evidence="4" id="KW-0862">Zinc</keyword>
<dbReference type="EC" id="3.4.24.-" evidence="7"/>
<evidence type="ECO:0000256" key="4">
    <source>
        <dbReference type="ARBA" id="ARBA00022833"/>
    </source>
</evidence>
<dbReference type="SUPFAM" id="SSF55486">
    <property type="entry name" value="Metalloproteases ('zincins'), catalytic domain"/>
    <property type="match status" value="1"/>
</dbReference>
<keyword evidence="2" id="KW-0479">Metal-binding</keyword>
<feature type="chain" id="PRO_5045889765" evidence="5">
    <location>
        <begin position="28"/>
        <end position="169"/>
    </location>
</feature>
<comment type="caution">
    <text evidence="7">The sequence shown here is derived from an EMBL/GenBank/DDBJ whole genome shotgun (WGS) entry which is preliminary data.</text>
</comment>
<organism evidence="7 8">
    <name type="scientific">Laceyella putida</name>
    <dbReference type="NCBI Taxonomy" id="110101"/>
    <lineage>
        <taxon>Bacteria</taxon>
        <taxon>Bacillati</taxon>
        <taxon>Bacillota</taxon>
        <taxon>Bacilli</taxon>
        <taxon>Bacillales</taxon>
        <taxon>Thermoactinomycetaceae</taxon>
        <taxon>Laceyella</taxon>
    </lineage>
</organism>
<proteinExistence type="predicted"/>
<keyword evidence="5" id="KW-0732">Signal</keyword>
<protein>
    <submittedName>
        <fullName evidence="7">Matrixin family metalloprotease</fullName>
        <ecNumber evidence="7">3.4.24.-</ecNumber>
    </submittedName>
</protein>
<evidence type="ECO:0000256" key="3">
    <source>
        <dbReference type="ARBA" id="ARBA00022801"/>
    </source>
</evidence>
<accession>A0ABW2RHW6</accession>
<evidence type="ECO:0000313" key="7">
    <source>
        <dbReference type="EMBL" id="MFC7440528.1"/>
    </source>
</evidence>